<reference evidence="1 2" key="1">
    <citation type="submission" date="2018-10" db="EMBL/GenBank/DDBJ databases">
        <title>A high-quality apple genome assembly.</title>
        <authorList>
            <person name="Hu J."/>
        </authorList>
    </citation>
    <scope>NUCLEOTIDE SEQUENCE [LARGE SCALE GENOMIC DNA]</scope>
    <source>
        <strain evidence="2">cv. HFTH1</strain>
        <tissue evidence="1">Young leaf</tissue>
    </source>
</reference>
<evidence type="ECO:0000313" key="2">
    <source>
        <dbReference type="Proteomes" id="UP000290289"/>
    </source>
</evidence>
<accession>A0A498JEZ3</accession>
<organism evidence="1 2">
    <name type="scientific">Malus domestica</name>
    <name type="common">Apple</name>
    <name type="synonym">Pyrus malus</name>
    <dbReference type="NCBI Taxonomy" id="3750"/>
    <lineage>
        <taxon>Eukaryota</taxon>
        <taxon>Viridiplantae</taxon>
        <taxon>Streptophyta</taxon>
        <taxon>Embryophyta</taxon>
        <taxon>Tracheophyta</taxon>
        <taxon>Spermatophyta</taxon>
        <taxon>Magnoliopsida</taxon>
        <taxon>eudicotyledons</taxon>
        <taxon>Gunneridae</taxon>
        <taxon>Pentapetalae</taxon>
        <taxon>rosids</taxon>
        <taxon>fabids</taxon>
        <taxon>Rosales</taxon>
        <taxon>Rosaceae</taxon>
        <taxon>Amygdaloideae</taxon>
        <taxon>Maleae</taxon>
        <taxon>Malus</taxon>
    </lineage>
</organism>
<dbReference type="EMBL" id="RDQH01000334">
    <property type="protein sequence ID" value="RXH92403.1"/>
    <property type="molecule type" value="Genomic_DNA"/>
</dbReference>
<gene>
    <name evidence="1" type="ORF">DVH24_033299</name>
</gene>
<comment type="caution">
    <text evidence="1">The sequence shown here is derived from an EMBL/GenBank/DDBJ whole genome shotgun (WGS) entry which is preliminary data.</text>
</comment>
<protein>
    <submittedName>
        <fullName evidence="1">Uncharacterized protein</fullName>
    </submittedName>
</protein>
<keyword evidence="2" id="KW-1185">Reference proteome</keyword>
<sequence>MGSASSPTPFTLSPCLIVASFNRAIVGLNSHIFILIHILSRVLIHPPKNSYLCYYNFLHVLLFDHSTPDVLFHFIHPACTLWLISPSNSPLFCKINSI</sequence>
<dbReference type="AlphaFoldDB" id="A0A498JEZ3"/>
<proteinExistence type="predicted"/>
<dbReference type="Proteomes" id="UP000290289">
    <property type="component" value="Chromosome 8"/>
</dbReference>
<evidence type="ECO:0000313" key="1">
    <source>
        <dbReference type="EMBL" id="RXH92403.1"/>
    </source>
</evidence>
<name>A0A498JEZ3_MALDO</name>